<evidence type="ECO:0000313" key="3">
    <source>
        <dbReference type="Proteomes" id="UP000762253"/>
    </source>
</evidence>
<reference evidence="2 3" key="1">
    <citation type="submission" date="2018-06" db="EMBL/GenBank/DDBJ databases">
        <title>Comparative genomics of Brasilonema spp. strains.</title>
        <authorList>
            <person name="Alvarenga D.O."/>
            <person name="Fiore M.F."/>
            <person name="Varani A.M."/>
        </authorList>
    </citation>
    <scope>NUCLEOTIDE SEQUENCE [LARGE SCALE GENOMIC DNA]</scope>
    <source>
        <strain evidence="2 3">UFV-OR1</strain>
    </source>
</reference>
<dbReference type="EMBL" id="QMEC01000016">
    <property type="protein sequence ID" value="NMF62418.1"/>
    <property type="molecule type" value="Genomic_DNA"/>
</dbReference>
<accession>A0ABX1M1P7</accession>
<evidence type="ECO:0000313" key="2">
    <source>
        <dbReference type="EMBL" id="NMF62418.1"/>
    </source>
</evidence>
<proteinExistence type="predicted"/>
<dbReference type="InterPro" id="IPR049052">
    <property type="entry name" value="nSTAND1"/>
</dbReference>
<gene>
    <name evidence="2" type="ORF">DP115_06290</name>
</gene>
<keyword evidence="3" id="KW-1185">Reference proteome</keyword>
<sequence>MQQDELRLAIEQPAAQHGVVFEVGLVEEIIKNVQGQARYLPLLQYTLNLLWETEVKNHDIGDLLKAAALAPKGALRKRYRTLNINTYRQLGGVWGALHQRVEKIYNDLTTEEQTCVQRIFLRLVEISGDEESATECKAVLRRAMRFEFNDPLEQKVLTQLIDQNLLVSDRQPHSEVSTVEIAQAQDKPLLYKMDGILL</sequence>
<organism evidence="2 3">
    <name type="scientific">Brasilonema octagenarum UFV-OR1</name>
    <dbReference type="NCBI Taxonomy" id="417115"/>
    <lineage>
        <taxon>Bacteria</taxon>
        <taxon>Bacillati</taxon>
        <taxon>Cyanobacteriota</taxon>
        <taxon>Cyanophyceae</taxon>
        <taxon>Nostocales</taxon>
        <taxon>Scytonemataceae</taxon>
        <taxon>Brasilonema</taxon>
        <taxon>Octagenarum group</taxon>
    </lineage>
</organism>
<name>A0ABX1M1P7_9CYAN</name>
<evidence type="ECO:0000259" key="1">
    <source>
        <dbReference type="Pfam" id="PF20703"/>
    </source>
</evidence>
<dbReference type="Pfam" id="PF20703">
    <property type="entry name" value="nSTAND1"/>
    <property type="match status" value="1"/>
</dbReference>
<dbReference type="Proteomes" id="UP000762253">
    <property type="component" value="Unassembled WGS sequence"/>
</dbReference>
<protein>
    <recommendedName>
        <fullName evidence="1">Novel STAND NTPase 1 domain-containing protein</fullName>
    </recommendedName>
</protein>
<feature type="domain" description="Novel STAND NTPase 1" evidence="1">
    <location>
        <begin position="1"/>
        <end position="182"/>
    </location>
</feature>
<comment type="caution">
    <text evidence="2">The sequence shown here is derived from an EMBL/GenBank/DDBJ whole genome shotgun (WGS) entry which is preliminary data.</text>
</comment>